<dbReference type="FunFam" id="1.25.40.10:FF:000366">
    <property type="entry name" value="Pentatricopeptide (PPR) repeat-containing protein"/>
    <property type="match status" value="1"/>
</dbReference>
<dbReference type="GO" id="GO:0008270">
    <property type="term" value="F:zinc ion binding"/>
    <property type="evidence" value="ECO:0007669"/>
    <property type="project" value="InterPro"/>
</dbReference>
<evidence type="ECO:0000256" key="2">
    <source>
        <dbReference type="PROSITE-ProRule" id="PRU00708"/>
    </source>
</evidence>
<dbReference type="InterPro" id="IPR002885">
    <property type="entry name" value="PPR_rpt"/>
</dbReference>
<dbReference type="STRING" id="29655.A0A0K9P7G7"/>
<dbReference type="Pfam" id="PF20431">
    <property type="entry name" value="E_motif"/>
    <property type="match status" value="1"/>
</dbReference>
<dbReference type="NCBIfam" id="TIGR00756">
    <property type="entry name" value="PPR"/>
    <property type="match status" value="6"/>
</dbReference>
<feature type="repeat" description="PPR" evidence="2">
    <location>
        <begin position="431"/>
        <end position="466"/>
    </location>
</feature>
<dbReference type="SUPFAM" id="SSF48452">
    <property type="entry name" value="TPR-like"/>
    <property type="match status" value="1"/>
</dbReference>
<reference evidence="5" key="1">
    <citation type="journal article" date="2016" name="Nature">
        <title>The genome of the seagrass Zostera marina reveals angiosperm adaptation to the sea.</title>
        <authorList>
            <person name="Olsen J.L."/>
            <person name="Rouze P."/>
            <person name="Verhelst B."/>
            <person name="Lin Y.-C."/>
            <person name="Bayer T."/>
            <person name="Collen J."/>
            <person name="Dattolo E."/>
            <person name="De Paoli E."/>
            <person name="Dittami S."/>
            <person name="Maumus F."/>
            <person name="Michel G."/>
            <person name="Kersting A."/>
            <person name="Lauritano C."/>
            <person name="Lohaus R."/>
            <person name="Toepel M."/>
            <person name="Tonon T."/>
            <person name="Vanneste K."/>
            <person name="Amirebrahimi M."/>
            <person name="Brakel J."/>
            <person name="Bostroem C."/>
            <person name="Chovatia M."/>
            <person name="Grimwood J."/>
            <person name="Jenkins J.W."/>
            <person name="Jueterbock A."/>
            <person name="Mraz A."/>
            <person name="Stam W.T."/>
            <person name="Tice H."/>
            <person name="Bornberg-Bauer E."/>
            <person name="Green P.J."/>
            <person name="Pearson G.A."/>
            <person name="Procaccini G."/>
            <person name="Duarte C.M."/>
            <person name="Schmutz J."/>
            <person name="Reusch T.B.H."/>
            <person name="Van de Peer Y."/>
        </authorList>
    </citation>
    <scope>NUCLEOTIDE SEQUENCE [LARGE SCALE GENOMIC DNA]</scope>
    <source>
        <strain evidence="5">cv. Finnish</strain>
    </source>
</reference>
<dbReference type="Gene3D" id="1.25.40.10">
    <property type="entry name" value="Tetratricopeptide repeat domain"/>
    <property type="match status" value="5"/>
</dbReference>
<dbReference type="OrthoDB" id="1846880at2759"/>
<feature type="repeat" description="PPR" evidence="2">
    <location>
        <begin position="532"/>
        <end position="567"/>
    </location>
</feature>
<dbReference type="OMA" id="CRVHSNK"/>
<keyword evidence="1" id="KW-0677">Repeat</keyword>
<feature type="repeat" description="PPR" evidence="2">
    <location>
        <begin position="634"/>
        <end position="668"/>
    </location>
</feature>
<dbReference type="FunFam" id="1.25.40.10:FF:000144">
    <property type="entry name" value="Pentatricopeptide repeat-containing protein, mitochondrial"/>
    <property type="match status" value="1"/>
</dbReference>
<evidence type="ECO:0000259" key="3">
    <source>
        <dbReference type="Pfam" id="PF14432"/>
    </source>
</evidence>
<dbReference type="InterPro" id="IPR046849">
    <property type="entry name" value="E2_motif"/>
</dbReference>
<dbReference type="InterPro" id="IPR032867">
    <property type="entry name" value="DYW_dom"/>
</dbReference>
<dbReference type="PANTHER" id="PTHR47926:SF377">
    <property type="entry name" value="OS04G0469400 PROTEIN"/>
    <property type="match status" value="1"/>
</dbReference>
<feature type="repeat" description="PPR" evidence="2">
    <location>
        <begin position="228"/>
        <end position="262"/>
    </location>
</feature>
<dbReference type="GO" id="GO:0003723">
    <property type="term" value="F:RNA binding"/>
    <property type="evidence" value="ECO:0000318"/>
    <property type="project" value="GO_Central"/>
</dbReference>
<dbReference type="Pfam" id="PF13041">
    <property type="entry name" value="PPR_2"/>
    <property type="match status" value="2"/>
</dbReference>
<dbReference type="GO" id="GO:0009451">
    <property type="term" value="P:RNA modification"/>
    <property type="evidence" value="ECO:0000318"/>
    <property type="project" value="GO_Central"/>
</dbReference>
<feature type="repeat" description="PPR" evidence="2">
    <location>
        <begin position="329"/>
        <end position="363"/>
    </location>
</feature>
<dbReference type="AlphaFoldDB" id="A0A0K9P7G7"/>
<dbReference type="InterPro" id="IPR046848">
    <property type="entry name" value="E_motif"/>
</dbReference>
<dbReference type="PROSITE" id="PS51375">
    <property type="entry name" value="PPR"/>
    <property type="match status" value="6"/>
</dbReference>
<organism evidence="4 5">
    <name type="scientific">Zostera marina</name>
    <name type="common">Eelgrass</name>
    <dbReference type="NCBI Taxonomy" id="29655"/>
    <lineage>
        <taxon>Eukaryota</taxon>
        <taxon>Viridiplantae</taxon>
        <taxon>Streptophyta</taxon>
        <taxon>Embryophyta</taxon>
        <taxon>Tracheophyta</taxon>
        <taxon>Spermatophyta</taxon>
        <taxon>Magnoliopsida</taxon>
        <taxon>Liliopsida</taxon>
        <taxon>Zosteraceae</taxon>
        <taxon>Zostera</taxon>
    </lineage>
</organism>
<dbReference type="PANTHER" id="PTHR47926">
    <property type="entry name" value="PENTATRICOPEPTIDE REPEAT-CONTAINING PROTEIN"/>
    <property type="match status" value="1"/>
</dbReference>
<keyword evidence="5" id="KW-1185">Reference proteome</keyword>
<dbReference type="FunFam" id="1.25.40.10:FF:000073">
    <property type="entry name" value="Pentatricopeptide repeat-containing protein chloroplastic"/>
    <property type="match status" value="2"/>
</dbReference>
<protein>
    <submittedName>
        <fullName evidence="4">Pentatricopeptide repeat-containing protein</fullName>
    </submittedName>
</protein>
<feature type="repeat" description="PPR" evidence="2">
    <location>
        <begin position="126"/>
        <end position="160"/>
    </location>
</feature>
<name>A0A0K9P7G7_ZOSMR</name>
<dbReference type="Pfam" id="PF20430">
    <property type="entry name" value="Eplus_motif"/>
    <property type="match status" value="1"/>
</dbReference>
<dbReference type="Pfam" id="PF14432">
    <property type="entry name" value="DYW_deaminase"/>
    <property type="match status" value="1"/>
</dbReference>
<feature type="domain" description="DYW" evidence="3">
    <location>
        <begin position="851"/>
        <end position="943"/>
    </location>
</feature>
<sequence>MALPLPCVIPRSYPNPPPTQLMPFPFLSHSPTHSLKQACSQGRLVEASLALSTLSHKSPSEETCSSILDLCASQKAARQGQQIHSRIIKSVGGDSCFLETKLLFMYGKCGYISDAQNLFDGMLQRSVFTWNALIGAYVSNGFPVEAIGVYLQMRILGASPDACTFASVLKAFGAVNDLDCGVELHGLGIKSGVISNVFVSNALVTMYAKCGDSEASMKLFHLLPEKTDVVSWNSVISACLLSGEWLEALEFFRQVIKAGIGINSYTFLGGIQACTELFHLKLGREIHAVMIRCNRDLEKIETNALLVMYARCDDMDAAVRVFKEMHSKDNISWNSLLSGYVHNGSYEKALQLFAEMQTVCFHPPDQVSVITVASALGRLTRLRPGMQVHAYAVKHGLHSDLQLSNTLMDMYTKCSCFEYAHRIFGQMIHRDYISWTTAVTGYAQKGRYSEALDHFRRVQREEGMKVDAVMIGSILLACSGLKCSRHTKQIHCYTIKHGLLDLMLENSFVDVYGDCGETDYANKVFRNVGSKDVISWTSMIRCYVRNQLYDEAIFMFRDMIVKAKLNPDAVALNSILAAIAGCSCLRKGKEVHCFLVRKGFGVDESIATSLVDMYGNCGSLEKCYKVFEMAEPKCLVLWTCLINACGMHGRGKDAIVLFERMLDSGLVPDHVAFLGILYACCHSGLVKEGMKCLDDMKNKYCMEPWPDHYACIVDLLGRSGSVEEAYEFIQTMPFEPTSSAWCALLGACRVHPNHHKIAEIASSRLLEMEPENPGCYVLISNVFASAGRWDEVEDVRVKMQEIGLRKNPGCSWMEIGNRVHSFTARDKSHPDSLQIYSKLDEITRCLQKNAGYVGNTQFILHNVGEDDKLKMLYGHSERLAIAYGLISTTEQTTIRITKNLRVCADCHHFTKLVSKWIGRVIIVRDTNRFHHFEDGLCSCGDFW</sequence>
<accession>A0A0K9P7G7</accession>
<dbReference type="Proteomes" id="UP000036987">
    <property type="component" value="Unassembled WGS sequence"/>
</dbReference>
<dbReference type="Pfam" id="PF01535">
    <property type="entry name" value="PPR"/>
    <property type="match status" value="8"/>
</dbReference>
<evidence type="ECO:0000313" key="5">
    <source>
        <dbReference type="Proteomes" id="UP000036987"/>
    </source>
</evidence>
<evidence type="ECO:0000256" key="1">
    <source>
        <dbReference type="ARBA" id="ARBA00022737"/>
    </source>
</evidence>
<dbReference type="InterPro" id="IPR046960">
    <property type="entry name" value="PPR_At4g14850-like_plant"/>
</dbReference>
<gene>
    <name evidence="4" type="ORF">ZOSMA_381G00070</name>
</gene>
<evidence type="ECO:0000313" key="4">
    <source>
        <dbReference type="EMBL" id="KMZ64100.1"/>
    </source>
</evidence>
<comment type="caution">
    <text evidence="4">The sequence shown here is derived from an EMBL/GenBank/DDBJ whole genome shotgun (WGS) entry which is preliminary data.</text>
</comment>
<dbReference type="EMBL" id="LFYR01001180">
    <property type="protein sequence ID" value="KMZ64100.1"/>
    <property type="molecule type" value="Genomic_DNA"/>
</dbReference>
<dbReference type="InterPro" id="IPR011990">
    <property type="entry name" value="TPR-like_helical_dom_sf"/>
</dbReference>
<proteinExistence type="predicted"/>